<comment type="caution">
    <text evidence="2">The sequence shown here is derived from an EMBL/GenBank/DDBJ whole genome shotgun (WGS) entry which is preliminary data.</text>
</comment>
<dbReference type="AlphaFoldDB" id="A0A1S8RDX1"/>
<evidence type="ECO:0000256" key="1">
    <source>
        <dbReference type="SAM" id="Phobius"/>
    </source>
</evidence>
<keyword evidence="1" id="KW-1133">Transmembrane helix</keyword>
<evidence type="ECO:0000313" key="3">
    <source>
        <dbReference type="Proteomes" id="UP000190973"/>
    </source>
</evidence>
<accession>A0A1S8RDX1</accession>
<evidence type="ECO:0000313" key="2">
    <source>
        <dbReference type="EMBL" id="OOM51332.1"/>
    </source>
</evidence>
<proteinExistence type="predicted"/>
<dbReference type="Proteomes" id="UP000190973">
    <property type="component" value="Unassembled WGS sequence"/>
</dbReference>
<dbReference type="EMBL" id="LZZI01000268">
    <property type="protein sequence ID" value="OOM51332.1"/>
    <property type="molecule type" value="Genomic_DNA"/>
</dbReference>
<keyword evidence="1" id="KW-0812">Transmembrane</keyword>
<sequence length="144" mass="14844">MFPTPLPPDTMKSASAISTISFLAFIVSKTLVLTSLSANLTSTFSILHLDGSVVIFANTPGLTVAICGLCSGQAIVAIKLPPNAGLVAKRSPFVTSTSIDVQSAVNPVDNLAAILGPKSLPMKVAPTNNIPGFLSFAKSQITFV</sequence>
<gene>
    <name evidence="2" type="ORF">CLBCK_50560</name>
</gene>
<protein>
    <submittedName>
        <fullName evidence="2">Uncharacterized protein</fullName>
    </submittedName>
</protein>
<organism evidence="2 3">
    <name type="scientific">Clostridium beijerinckii</name>
    <name type="common">Clostridium MP</name>
    <dbReference type="NCBI Taxonomy" id="1520"/>
    <lineage>
        <taxon>Bacteria</taxon>
        <taxon>Bacillati</taxon>
        <taxon>Bacillota</taxon>
        <taxon>Clostridia</taxon>
        <taxon>Eubacteriales</taxon>
        <taxon>Clostridiaceae</taxon>
        <taxon>Clostridium</taxon>
    </lineage>
</organism>
<keyword evidence="1" id="KW-0472">Membrane</keyword>
<name>A0A1S8RDX1_CLOBE</name>
<feature type="transmembrane region" description="Helical" evidence="1">
    <location>
        <begin position="20"/>
        <end position="40"/>
    </location>
</feature>
<reference evidence="2 3" key="1">
    <citation type="submission" date="2016-05" db="EMBL/GenBank/DDBJ databases">
        <title>Microbial solvent formation.</title>
        <authorList>
            <person name="Poehlein A."/>
            <person name="Montoya Solano J.D."/>
            <person name="Flitsch S."/>
            <person name="Krabben P."/>
            <person name="Duerre P."/>
            <person name="Daniel R."/>
        </authorList>
    </citation>
    <scope>NUCLEOTIDE SEQUENCE [LARGE SCALE GENOMIC DNA]</scope>
    <source>
        <strain evidence="2 3">DSM 53</strain>
    </source>
</reference>